<dbReference type="Pfam" id="PF00266">
    <property type="entry name" value="Aminotran_5"/>
    <property type="match status" value="1"/>
</dbReference>
<evidence type="ECO:0000313" key="4">
    <source>
        <dbReference type="EMBL" id="PFX14098.1"/>
    </source>
</evidence>
<dbReference type="PANTHER" id="PTHR43092">
    <property type="entry name" value="L-CYSTEINE DESULFHYDRASE"/>
    <property type="match status" value="1"/>
</dbReference>
<dbReference type="Proteomes" id="UP000225706">
    <property type="component" value="Unassembled WGS sequence"/>
</dbReference>
<dbReference type="SUPFAM" id="SSF53383">
    <property type="entry name" value="PLP-dependent transferases"/>
    <property type="match status" value="1"/>
</dbReference>
<accession>A0A2B4RCJ0</accession>
<feature type="domain" description="Aminotransferase class V" evidence="3">
    <location>
        <begin position="112"/>
        <end position="270"/>
    </location>
</feature>
<organism evidence="4 5">
    <name type="scientific">Stylophora pistillata</name>
    <name type="common">Smooth cauliflower coral</name>
    <dbReference type="NCBI Taxonomy" id="50429"/>
    <lineage>
        <taxon>Eukaryota</taxon>
        <taxon>Metazoa</taxon>
        <taxon>Cnidaria</taxon>
        <taxon>Anthozoa</taxon>
        <taxon>Hexacorallia</taxon>
        <taxon>Scleractinia</taxon>
        <taxon>Astrocoeniina</taxon>
        <taxon>Pocilloporidae</taxon>
        <taxon>Stylophora</taxon>
    </lineage>
</organism>
<dbReference type="InterPro" id="IPR015421">
    <property type="entry name" value="PyrdxlP-dep_Trfase_major"/>
</dbReference>
<dbReference type="AlphaFoldDB" id="A0A2B4RCJ0"/>
<dbReference type="InterPro" id="IPR000192">
    <property type="entry name" value="Aminotrans_V_dom"/>
</dbReference>
<dbReference type="GO" id="GO:0008483">
    <property type="term" value="F:transaminase activity"/>
    <property type="evidence" value="ECO:0007669"/>
    <property type="project" value="UniProtKB-KW"/>
</dbReference>
<name>A0A2B4RCJ0_STYPI</name>
<sequence length="295" mass="33270">METMDTDSLKGSRTRRFLQLGTFVVFVWWAAVIKSVSAVFTFIFGADYRLAMFGKNIKKNLFLLDDSIVMTNNGSYGTPPKKVKETQWKYQEEMERCPDIWFRYKVQNLWNSSLETVAKFVGANVKDLVFVANATSGINTVLHSVDFQEGDGILITNQTYGAVQMTAQEICQEKKAKLLVLNVTFPTSDMTGSVKYQVTEIVEHYEKVLQENKNVKLVIIDAITSISALKLPIKKLSEVCHKHNALVLIDGAHAPGQIPLDLERLGADFFLGKLALYTLISSRKRGFLAHFFKIV</sequence>
<keyword evidence="2" id="KW-0812">Transmembrane</keyword>
<dbReference type="Gene3D" id="3.40.640.10">
    <property type="entry name" value="Type I PLP-dependent aspartate aminotransferase-like (Major domain)"/>
    <property type="match status" value="1"/>
</dbReference>
<dbReference type="STRING" id="50429.A0A2B4RCJ0"/>
<dbReference type="InterPro" id="IPR015424">
    <property type="entry name" value="PyrdxlP-dep_Trfase"/>
</dbReference>
<evidence type="ECO:0000256" key="1">
    <source>
        <dbReference type="ARBA" id="ARBA00022898"/>
    </source>
</evidence>
<evidence type="ECO:0000313" key="5">
    <source>
        <dbReference type="Proteomes" id="UP000225706"/>
    </source>
</evidence>
<gene>
    <name evidence="4" type="ORF">AWC38_SpisGene21776</name>
</gene>
<keyword evidence="4" id="KW-0032">Aminotransferase</keyword>
<evidence type="ECO:0000256" key="2">
    <source>
        <dbReference type="SAM" id="Phobius"/>
    </source>
</evidence>
<reference evidence="5" key="1">
    <citation type="journal article" date="2017" name="bioRxiv">
        <title>Comparative analysis of the genomes of Stylophora pistillata and Acropora digitifera provides evidence for extensive differences between species of corals.</title>
        <authorList>
            <person name="Voolstra C.R."/>
            <person name="Li Y."/>
            <person name="Liew Y.J."/>
            <person name="Baumgarten S."/>
            <person name="Zoccola D."/>
            <person name="Flot J.-F."/>
            <person name="Tambutte S."/>
            <person name="Allemand D."/>
            <person name="Aranda M."/>
        </authorList>
    </citation>
    <scope>NUCLEOTIDE SEQUENCE [LARGE SCALE GENOMIC DNA]</scope>
</reference>
<keyword evidence="4" id="KW-0808">Transferase</keyword>
<proteinExistence type="predicted"/>
<keyword evidence="1" id="KW-0663">Pyridoxal phosphate</keyword>
<dbReference type="EMBL" id="LSMT01000840">
    <property type="protein sequence ID" value="PFX14098.1"/>
    <property type="molecule type" value="Genomic_DNA"/>
</dbReference>
<protein>
    <submittedName>
        <fullName evidence="4">Putative aminotransferase C660.12c</fullName>
    </submittedName>
</protein>
<feature type="transmembrane region" description="Helical" evidence="2">
    <location>
        <begin position="20"/>
        <end position="45"/>
    </location>
</feature>
<keyword evidence="5" id="KW-1185">Reference proteome</keyword>
<dbReference type="PANTHER" id="PTHR43092:SF4">
    <property type="entry name" value="AMINOTRANSFERASE CLASS V DOMAIN-CONTAINING PROTEIN"/>
    <property type="match status" value="1"/>
</dbReference>
<evidence type="ECO:0000259" key="3">
    <source>
        <dbReference type="Pfam" id="PF00266"/>
    </source>
</evidence>
<keyword evidence="2" id="KW-1133">Transmembrane helix</keyword>
<comment type="caution">
    <text evidence="4">The sequence shown here is derived from an EMBL/GenBank/DDBJ whole genome shotgun (WGS) entry which is preliminary data.</text>
</comment>
<dbReference type="OrthoDB" id="5978656at2759"/>
<keyword evidence="2" id="KW-0472">Membrane</keyword>